<sequence>MPTYPSPFEYLIVFAVVFSAGVLTSVGLRQYINKVRREAISHA</sequence>
<evidence type="ECO:0000256" key="1">
    <source>
        <dbReference type="SAM" id="Phobius"/>
    </source>
</evidence>
<reference evidence="2 3" key="1">
    <citation type="submission" date="2022-11" db="EMBL/GenBank/DDBJ databases">
        <title>PHB producers.</title>
        <authorList>
            <person name="Besaury L."/>
        </authorList>
    </citation>
    <scope>NUCLEOTIDE SEQUENCE [LARGE SCALE GENOMIC DNA]</scope>
    <source>
        <strain evidence="2 3">SEWS6</strain>
    </source>
</reference>
<name>A0ABT3UG14_9BURK</name>
<keyword evidence="1" id="KW-1133">Transmembrane helix</keyword>
<dbReference type="EMBL" id="JAPKHW010000011">
    <property type="protein sequence ID" value="MCX4146913.1"/>
    <property type="molecule type" value="Genomic_DNA"/>
</dbReference>
<organism evidence="2 3">
    <name type="scientific">Paraburkholderia madseniana</name>
    <dbReference type="NCBI Taxonomy" id="2599607"/>
    <lineage>
        <taxon>Bacteria</taxon>
        <taxon>Pseudomonadati</taxon>
        <taxon>Pseudomonadota</taxon>
        <taxon>Betaproteobacteria</taxon>
        <taxon>Burkholderiales</taxon>
        <taxon>Burkholderiaceae</taxon>
        <taxon>Paraburkholderia</taxon>
    </lineage>
</organism>
<gene>
    <name evidence="2" type="ORF">OSB80_16275</name>
</gene>
<feature type="transmembrane region" description="Helical" evidence="1">
    <location>
        <begin position="12"/>
        <end position="32"/>
    </location>
</feature>
<evidence type="ECO:0000313" key="2">
    <source>
        <dbReference type="EMBL" id="MCX4146913.1"/>
    </source>
</evidence>
<comment type="caution">
    <text evidence="2">The sequence shown here is derived from an EMBL/GenBank/DDBJ whole genome shotgun (WGS) entry which is preliminary data.</text>
</comment>
<keyword evidence="1" id="KW-0812">Transmembrane</keyword>
<accession>A0ABT3UG14</accession>
<protein>
    <submittedName>
        <fullName evidence="2">Uncharacterized protein</fullName>
    </submittedName>
</protein>
<proteinExistence type="predicted"/>
<keyword evidence="3" id="KW-1185">Reference proteome</keyword>
<evidence type="ECO:0000313" key="3">
    <source>
        <dbReference type="Proteomes" id="UP001209412"/>
    </source>
</evidence>
<dbReference type="Proteomes" id="UP001209412">
    <property type="component" value="Unassembled WGS sequence"/>
</dbReference>
<keyword evidence="1" id="KW-0472">Membrane</keyword>
<dbReference type="RefSeq" id="WP_266258468.1">
    <property type="nucleotide sequence ID" value="NZ_JAMXWF010000011.1"/>
</dbReference>